<keyword evidence="8" id="KW-0808">Transferase</keyword>
<keyword evidence="3" id="KW-0210">Decarboxylase</keyword>
<feature type="domain" description="Orn/Lys/Arg decarboxylase C-terminal" evidence="7">
    <location>
        <begin position="378"/>
        <end position="446"/>
    </location>
</feature>
<dbReference type="Pfam" id="PF03711">
    <property type="entry name" value="OKR_DC_1_C"/>
    <property type="match status" value="1"/>
</dbReference>
<dbReference type="PANTHER" id="PTHR43277">
    <property type="entry name" value="ARGININE DECARBOXYLASE"/>
    <property type="match status" value="1"/>
</dbReference>
<dbReference type="GO" id="GO:0008483">
    <property type="term" value="F:transaminase activity"/>
    <property type="evidence" value="ECO:0007669"/>
    <property type="project" value="UniProtKB-KW"/>
</dbReference>
<dbReference type="Gene3D" id="3.40.640.10">
    <property type="entry name" value="Type I PLP-dependent aspartate aminotransferase-like (Major domain)"/>
    <property type="match status" value="1"/>
</dbReference>
<comment type="similarity">
    <text evidence="2">Belongs to the Orn/Lys/Arg decarboxylase class-I family.</text>
</comment>
<dbReference type="InterPro" id="IPR052357">
    <property type="entry name" value="Orn_Lys_Arg_decarboxylase-I"/>
</dbReference>
<dbReference type="InterPro" id="IPR015421">
    <property type="entry name" value="PyrdxlP-dep_Trfase_major"/>
</dbReference>
<evidence type="ECO:0000313" key="8">
    <source>
        <dbReference type="EMBL" id="MFC5464928.1"/>
    </source>
</evidence>
<evidence type="ECO:0000256" key="1">
    <source>
        <dbReference type="ARBA" id="ARBA00001933"/>
    </source>
</evidence>
<feature type="domain" description="Orn/Lys/Arg decarboxylases family 1 pyridoxal-P attachment site" evidence="6">
    <location>
        <begin position="7"/>
        <end position="289"/>
    </location>
</feature>
<evidence type="ECO:0000256" key="4">
    <source>
        <dbReference type="ARBA" id="ARBA00022898"/>
    </source>
</evidence>
<protein>
    <submittedName>
        <fullName evidence="8">Aminotransferase class I/II-fold pyridoxal phosphate-dependent enzyme</fullName>
    </submittedName>
</protein>
<evidence type="ECO:0000256" key="2">
    <source>
        <dbReference type="ARBA" id="ARBA00010671"/>
    </source>
</evidence>
<dbReference type="SUPFAM" id="SSF55904">
    <property type="entry name" value="Ornithine decarboxylase C-terminal domain"/>
    <property type="match status" value="1"/>
</dbReference>
<keyword evidence="9" id="KW-1185">Reference proteome</keyword>
<dbReference type="InterPro" id="IPR015424">
    <property type="entry name" value="PyrdxlP-dep_Trfase"/>
</dbReference>
<keyword evidence="5" id="KW-0456">Lyase</keyword>
<reference evidence="9" key="1">
    <citation type="journal article" date="2019" name="Int. J. Syst. Evol. Microbiol.">
        <title>The Global Catalogue of Microorganisms (GCM) 10K type strain sequencing project: providing services to taxonomists for standard genome sequencing and annotation.</title>
        <authorList>
            <consortium name="The Broad Institute Genomics Platform"/>
            <consortium name="The Broad Institute Genome Sequencing Center for Infectious Disease"/>
            <person name="Wu L."/>
            <person name="Ma J."/>
        </authorList>
    </citation>
    <scope>NUCLEOTIDE SEQUENCE [LARGE SCALE GENOMIC DNA]</scope>
    <source>
        <strain evidence="9">CGMCC 1.12237</strain>
    </source>
</reference>
<dbReference type="InterPro" id="IPR008286">
    <property type="entry name" value="Prn/Lys/Arg_de-COase_C"/>
</dbReference>
<sequence>MDQKRMPLCERLEAHRKNKPISFHVPGHKNGLLYEGFPILQANAAYDVTELTGLDDLHDPHEAIAEAQELLTSFYHTEKSYFLVNGSTVGNLAMILATCEEGDIVLVQRNCHKSILNGLRMANVRPVFISPEMNEELMVPGRIKMDDIYEAINKYDNIKACIFTHPDYYGQVYEIEEMIKVLHSYNIIVLVDEAHGAHFSLGDPFPKSALTLGADITVQSAHKTLPAMTMGSYLHINSNRIARERVEFYLSVLQSSSPSYPIMASLDYARYYIANFTKQDIQYTLEQREVWIEQFQKSGMIVICSHDPLKIIVRHPHYSGFQLQEKLESTGVYSELADPFQVLCILPLLKEGMAYPNIQFPEFTKADSNKNVGFVNMNHPITELSISYKDMDTLPVEWIKSNEAIGKVAAKMIIPYPPGIPLLLPGERITINHVRQLHLLLESGARFQGEVEQIKSGNIAIFTNLENR</sequence>
<evidence type="ECO:0000313" key="9">
    <source>
        <dbReference type="Proteomes" id="UP001596147"/>
    </source>
</evidence>
<evidence type="ECO:0000256" key="5">
    <source>
        <dbReference type="ARBA" id="ARBA00023239"/>
    </source>
</evidence>
<comment type="caution">
    <text evidence="8">The sequence shown here is derived from an EMBL/GenBank/DDBJ whole genome shotgun (WGS) entry which is preliminary data.</text>
</comment>
<evidence type="ECO:0000259" key="6">
    <source>
        <dbReference type="Pfam" id="PF01276"/>
    </source>
</evidence>
<evidence type="ECO:0000259" key="7">
    <source>
        <dbReference type="Pfam" id="PF03711"/>
    </source>
</evidence>
<dbReference type="RefSeq" id="WP_382350510.1">
    <property type="nucleotide sequence ID" value="NZ_JBHSMC010000012.1"/>
</dbReference>
<dbReference type="SUPFAM" id="SSF53383">
    <property type="entry name" value="PLP-dependent transferases"/>
    <property type="match status" value="1"/>
</dbReference>
<accession>A0ABW0LH88</accession>
<dbReference type="Pfam" id="PF01276">
    <property type="entry name" value="OKR_DC_1"/>
    <property type="match status" value="1"/>
</dbReference>
<dbReference type="InterPro" id="IPR000310">
    <property type="entry name" value="Orn/Lys/Arg_deCO2ase_major_dom"/>
</dbReference>
<dbReference type="PANTHER" id="PTHR43277:SF3">
    <property type="entry name" value="DECARBOXYLASE, PUTATIVE-RELATED"/>
    <property type="match status" value="1"/>
</dbReference>
<gene>
    <name evidence="8" type="ORF">ACFPM4_09195</name>
</gene>
<name>A0ABW0LH88_9BACI</name>
<comment type="cofactor">
    <cofactor evidence="1">
        <name>pyridoxal 5'-phosphate</name>
        <dbReference type="ChEBI" id="CHEBI:597326"/>
    </cofactor>
</comment>
<dbReference type="InterPro" id="IPR036633">
    <property type="entry name" value="Prn/Lys/Arg_de-COase_C_sf"/>
</dbReference>
<proteinExistence type="inferred from homology"/>
<keyword evidence="8" id="KW-0032">Aminotransferase</keyword>
<dbReference type="EMBL" id="JBHSMC010000012">
    <property type="protein sequence ID" value="MFC5464928.1"/>
    <property type="molecule type" value="Genomic_DNA"/>
</dbReference>
<keyword evidence="4" id="KW-0663">Pyridoxal phosphate</keyword>
<organism evidence="8 9">
    <name type="scientific">Lederbergia graminis</name>
    <dbReference type="NCBI Taxonomy" id="735518"/>
    <lineage>
        <taxon>Bacteria</taxon>
        <taxon>Bacillati</taxon>
        <taxon>Bacillota</taxon>
        <taxon>Bacilli</taxon>
        <taxon>Bacillales</taxon>
        <taxon>Bacillaceae</taxon>
        <taxon>Lederbergia</taxon>
    </lineage>
</organism>
<evidence type="ECO:0000256" key="3">
    <source>
        <dbReference type="ARBA" id="ARBA00022793"/>
    </source>
</evidence>
<dbReference type="Gene3D" id="3.90.105.10">
    <property type="entry name" value="Molybdopterin biosynthesis moea protein, domain 2"/>
    <property type="match status" value="1"/>
</dbReference>
<dbReference type="Proteomes" id="UP001596147">
    <property type="component" value="Unassembled WGS sequence"/>
</dbReference>